<evidence type="ECO:0000256" key="2">
    <source>
        <dbReference type="ARBA" id="ARBA00009592"/>
    </source>
</evidence>
<keyword evidence="7" id="KW-0677">Repeat</keyword>
<dbReference type="InterPro" id="IPR001611">
    <property type="entry name" value="Leu-rich_rpt"/>
</dbReference>
<keyword evidence="5" id="KW-0812">Transmembrane</keyword>
<proteinExistence type="inferred from homology"/>
<dbReference type="PANTHER" id="PTHR27004:SF428">
    <property type="entry name" value="OS01G0160600 PROTEIN"/>
    <property type="match status" value="1"/>
</dbReference>
<dbReference type="InterPro" id="IPR032675">
    <property type="entry name" value="LRR_dom_sf"/>
</dbReference>
<gene>
    <name evidence="12" type="ORF">TIFTF001_053635</name>
</gene>
<keyword evidence="4" id="KW-0433">Leucine-rich repeat</keyword>
<accession>A0AA88EEF6</accession>
<dbReference type="Pfam" id="PF00560">
    <property type="entry name" value="LRR_1"/>
    <property type="match status" value="3"/>
</dbReference>
<keyword evidence="8" id="KW-1133">Transmembrane helix</keyword>
<dbReference type="EMBL" id="BTGU01013107">
    <property type="protein sequence ID" value="GMN73080.1"/>
    <property type="molecule type" value="Genomic_DNA"/>
</dbReference>
<evidence type="ECO:0000256" key="1">
    <source>
        <dbReference type="ARBA" id="ARBA00004251"/>
    </source>
</evidence>
<protein>
    <submittedName>
        <fullName evidence="12">Uncharacterized protein</fullName>
    </submittedName>
</protein>
<evidence type="ECO:0000256" key="11">
    <source>
        <dbReference type="ARBA" id="ARBA00023180"/>
    </source>
</evidence>
<name>A0AA88EEF6_FICCA</name>
<keyword evidence="13" id="KW-1185">Reference proteome</keyword>
<dbReference type="FunFam" id="3.80.10.10:FF:000041">
    <property type="entry name" value="LRR receptor-like serine/threonine-protein kinase ERECTA"/>
    <property type="match status" value="1"/>
</dbReference>
<evidence type="ECO:0000256" key="7">
    <source>
        <dbReference type="ARBA" id="ARBA00022737"/>
    </source>
</evidence>
<dbReference type="AlphaFoldDB" id="A0AA88EEF6"/>
<dbReference type="GO" id="GO:0005886">
    <property type="term" value="C:plasma membrane"/>
    <property type="evidence" value="ECO:0007669"/>
    <property type="project" value="UniProtKB-SubCell"/>
</dbReference>
<sequence>MLKGLNFSQNKLIGPIPTSLSNLTNLEWLDLSLNMLVGQIPWQLEGLTQLQFLNLSHNELVGPIPTENQFNTFDSDSYNGNPGLYGCPLTKSYSNINEAQQYQGDDGDDDGMINRKAVMMGYESGVVIGISIGYMVLFTRSVDQWFLKIFGREPRHISIAPLSGRRRN</sequence>
<keyword evidence="9" id="KW-0472">Membrane</keyword>
<evidence type="ECO:0000256" key="8">
    <source>
        <dbReference type="ARBA" id="ARBA00022989"/>
    </source>
</evidence>
<keyword evidence="11" id="KW-0325">Glycoprotein</keyword>
<dbReference type="Gene3D" id="3.80.10.10">
    <property type="entry name" value="Ribonuclease Inhibitor"/>
    <property type="match status" value="1"/>
</dbReference>
<dbReference type="SUPFAM" id="SSF52058">
    <property type="entry name" value="L domain-like"/>
    <property type="match status" value="1"/>
</dbReference>
<evidence type="ECO:0000256" key="5">
    <source>
        <dbReference type="ARBA" id="ARBA00022692"/>
    </source>
</evidence>
<evidence type="ECO:0000256" key="3">
    <source>
        <dbReference type="ARBA" id="ARBA00022475"/>
    </source>
</evidence>
<evidence type="ECO:0000256" key="6">
    <source>
        <dbReference type="ARBA" id="ARBA00022729"/>
    </source>
</evidence>
<comment type="similarity">
    <text evidence="2">Belongs to the RLP family.</text>
</comment>
<comment type="caution">
    <text evidence="12">The sequence shown here is derived from an EMBL/GenBank/DDBJ whole genome shotgun (WGS) entry which is preliminary data.</text>
</comment>
<reference evidence="12" key="1">
    <citation type="submission" date="2023-07" db="EMBL/GenBank/DDBJ databases">
        <title>draft genome sequence of fig (Ficus carica).</title>
        <authorList>
            <person name="Takahashi T."/>
            <person name="Nishimura K."/>
        </authorList>
    </citation>
    <scope>NUCLEOTIDE SEQUENCE</scope>
</reference>
<evidence type="ECO:0000313" key="13">
    <source>
        <dbReference type="Proteomes" id="UP001187192"/>
    </source>
</evidence>
<dbReference type="Proteomes" id="UP001187192">
    <property type="component" value="Unassembled WGS sequence"/>
</dbReference>
<dbReference type="PRINTS" id="PR00019">
    <property type="entry name" value="LEURICHRPT"/>
</dbReference>
<keyword evidence="3" id="KW-1003">Cell membrane</keyword>
<evidence type="ECO:0000256" key="4">
    <source>
        <dbReference type="ARBA" id="ARBA00022614"/>
    </source>
</evidence>
<comment type="subcellular location">
    <subcellularLocation>
        <location evidence="1">Cell membrane</location>
        <topology evidence="1">Single-pass type I membrane protein</topology>
    </subcellularLocation>
</comment>
<organism evidence="12 13">
    <name type="scientific">Ficus carica</name>
    <name type="common">Common fig</name>
    <dbReference type="NCBI Taxonomy" id="3494"/>
    <lineage>
        <taxon>Eukaryota</taxon>
        <taxon>Viridiplantae</taxon>
        <taxon>Streptophyta</taxon>
        <taxon>Embryophyta</taxon>
        <taxon>Tracheophyta</taxon>
        <taxon>Spermatophyta</taxon>
        <taxon>Magnoliopsida</taxon>
        <taxon>eudicotyledons</taxon>
        <taxon>Gunneridae</taxon>
        <taxon>Pentapetalae</taxon>
        <taxon>rosids</taxon>
        <taxon>fabids</taxon>
        <taxon>Rosales</taxon>
        <taxon>Moraceae</taxon>
        <taxon>Ficeae</taxon>
        <taxon>Ficus</taxon>
    </lineage>
</organism>
<dbReference type="PANTHER" id="PTHR27004">
    <property type="entry name" value="RECEPTOR-LIKE PROTEIN 12 ISOFORM X1"/>
    <property type="match status" value="1"/>
</dbReference>
<evidence type="ECO:0000313" key="12">
    <source>
        <dbReference type="EMBL" id="GMN73080.1"/>
    </source>
</evidence>
<keyword evidence="6" id="KW-0732">Signal</keyword>
<evidence type="ECO:0000256" key="9">
    <source>
        <dbReference type="ARBA" id="ARBA00023136"/>
    </source>
</evidence>
<evidence type="ECO:0000256" key="10">
    <source>
        <dbReference type="ARBA" id="ARBA00023170"/>
    </source>
</evidence>
<keyword evidence="10" id="KW-0675">Receptor</keyword>